<comment type="caution">
    <text evidence="2">The sequence shown here is derived from an EMBL/GenBank/DDBJ whole genome shotgun (WGS) entry which is preliminary data.</text>
</comment>
<evidence type="ECO:0000259" key="1">
    <source>
        <dbReference type="Pfam" id="PF15977"/>
    </source>
</evidence>
<dbReference type="EMBL" id="MOXD01000007">
    <property type="protein sequence ID" value="OMQ21774.1"/>
    <property type="molecule type" value="Genomic_DNA"/>
</dbReference>
<dbReference type="RefSeq" id="WP_076942783.1">
    <property type="nucleotide sequence ID" value="NZ_MOXD01000007.1"/>
</dbReference>
<dbReference type="InterPro" id="IPR041687">
    <property type="entry name" value="HTH_46"/>
</dbReference>
<gene>
    <name evidence="2" type="ORF">BMI79_13765</name>
</gene>
<proteinExistence type="predicted"/>
<dbReference type="Proteomes" id="UP000216021">
    <property type="component" value="Unassembled WGS sequence"/>
</dbReference>
<sequence length="205" mass="22859">MQQFQCKVNESIQELASILDAYMSPLPKTSSGVYALNTLYYIKHGAILILNDGRALSPLVAPDFIGIHFVLGQSISSLKLEFKLLPGAEVYMIDAHAAKSEVFNKNSYESVAYLIARRLYEFCDITKTFTSTNSNAYKKVKTAIELYHNSQDILKDDISLSSFIIEYTGISKSRVMFILSELKKGGHIATQDGRVLIASKLPSEF</sequence>
<dbReference type="Pfam" id="PF15977">
    <property type="entry name" value="HTH_46"/>
    <property type="match status" value="1"/>
</dbReference>
<accession>A0A1S8CJP0</accession>
<organism evidence="2 3">
    <name type="scientific">Serratia oryzae</name>
    <dbReference type="NCBI Taxonomy" id="2034155"/>
    <lineage>
        <taxon>Bacteria</taxon>
        <taxon>Pseudomonadati</taxon>
        <taxon>Pseudomonadota</taxon>
        <taxon>Gammaproteobacteria</taxon>
        <taxon>Enterobacterales</taxon>
        <taxon>Yersiniaceae</taxon>
        <taxon>Serratia</taxon>
    </lineage>
</organism>
<feature type="domain" description="IprA winged helix-turn-helix" evidence="1">
    <location>
        <begin position="136"/>
        <end position="203"/>
    </location>
</feature>
<name>A0A1S8CJP0_9GAMM</name>
<reference evidence="2 3" key="1">
    <citation type="submission" date="2016-11" db="EMBL/GenBank/DDBJ databases">
        <title>Rahnella oryzae sp. nov., isolated from rice root.</title>
        <authorList>
            <person name="Zhang X.-X."/>
            <person name="Zhang J."/>
        </authorList>
    </citation>
    <scope>NUCLEOTIDE SEQUENCE [LARGE SCALE GENOMIC DNA]</scope>
    <source>
        <strain evidence="2 3">J11-6</strain>
    </source>
</reference>
<protein>
    <recommendedName>
        <fullName evidence="1">IprA winged helix-turn-helix domain-containing protein</fullName>
    </recommendedName>
</protein>
<dbReference type="OrthoDB" id="6503934at2"/>
<evidence type="ECO:0000313" key="2">
    <source>
        <dbReference type="EMBL" id="OMQ21774.1"/>
    </source>
</evidence>
<dbReference type="AlphaFoldDB" id="A0A1S8CJP0"/>
<evidence type="ECO:0000313" key="3">
    <source>
        <dbReference type="Proteomes" id="UP000216021"/>
    </source>
</evidence>
<keyword evidence="3" id="KW-1185">Reference proteome</keyword>